<reference evidence="4" key="1">
    <citation type="submission" date="2016-11" db="UniProtKB">
        <authorList>
            <consortium name="WormBaseParasite"/>
        </authorList>
    </citation>
    <scope>IDENTIFICATION</scope>
</reference>
<dbReference type="PANTHER" id="PTHR11909">
    <property type="entry name" value="CASEIN KINASE-RELATED"/>
    <property type="match status" value="1"/>
</dbReference>
<organism evidence="3 4">
    <name type="scientific">Caenorhabditis tropicalis</name>
    <dbReference type="NCBI Taxonomy" id="1561998"/>
    <lineage>
        <taxon>Eukaryota</taxon>
        <taxon>Metazoa</taxon>
        <taxon>Ecdysozoa</taxon>
        <taxon>Nematoda</taxon>
        <taxon>Chromadorea</taxon>
        <taxon>Rhabditida</taxon>
        <taxon>Rhabditina</taxon>
        <taxon>Rhabditomorpha</taxon>
        <taxon>Rhabditoidea</taxon>
        <taxon>Rhabditidae</taxon>
        <taxon>Peloderinae</taxon>
        <taxon>Caenorhabditis</taxon>
    </lineage>
</organism>
<dbReference type="STRING" id="1561998.A0A1I7T2M3"/>
<feature type="domain" description="Protein kinase" evidence="2">
    <location>
        <begin position="39"/>
        <end position="303"/>
    </location>
</feature>
<dbReference type="Proteomes" id="UP000095282">
    <property type="component" value="Unplaced"/>
</dbReference>
<proteinExistence type="predicted"/>
<dbReference type="InterPro" id="IPR008271">
    <property type="entry name" value="Ser/Thr_kinase_AS"/>
</dbReference>
<dbReference type="Gene3D" id="1.10.510.10">
    <property type="entry name" value="Transferase(Phosphotransferase) domain 1"/>
    <property type="match status" value="1"/>
</dbReference>
<dbReference type="SMART" id="SM00220">
    <property type="entry name" value="S_TKc"/>
    <property type="match status" value="1"/>
</dbReference>
<evidence type="ECO:0000259" key="2">
    <source>
        <dbReference type="PROSITE" id="PS50011"/>
    </source>
</evidence>
<dbReference type="GO" id="GO:0004674">
    <property type="term" value="F:protein serine/threonine kinase activity"/>
    <property type="evidence" value="ECO:0007669"/>
    <property type="project" value="UniProtKB-EC"/>
</dbReference>
<name>A0A1I7T2M3_9PELO</name>
<dbReference type="SUPFAM" id="SSF56112">
    <property type="entry name" value="Protein kinase-like (PK-like)"/>
    <property type="match status" value="1"/>
</dbReference>
<evidence type="ECO:0000313" key="3">
    <source>
        <dbReference type="Proteomes" id="UP000095282"/>
    </source>
</evidence>
<dbReference type="Pfam" id="PF00069">
    <property type="entry name" value="Pkinase"/>
    <property type="match status" value="1"/>
</dbReference>
<dbReference type="AlphaFoldDB" id="A0A1I7T2M3"/>
<dbReference type="InterPro" id="IPR000719">
    <property type="entry name" value="Prot_kinase_dom"/>
</dbReference>
<evidence type="ECO:0000256" key="1">
    <source>
        <dbReference type="ARBA" id="ARBA00012513"/>
    </source>
</evidence>
<dbReference type="InterPro" id="IPR050235">
    <property type="entry name" value="CK1_Ser-Thr_kinase"/>
</dbReference>
<evidence type="ECO:0000313" key="4">
    <source>
        <dbReference type="WBParaSite" id="Csp11.Scaffold480.g1829.t1"/>
    </source>
</evidence>
<dbReference type="EC" id="2.7.11.1" evidence="1"/>
<dbReference type="PROSITE" id="PS00108">
    <property type="entry name" value="PROTEIN_KINASE_ST"/>
    <property type="match status" value="1"/>
</dbReference>
<accession>A0A1I7T2M3</accession>
<dbReference type="GO" id="GO:0005524">
    <property type="term" value="F:ATP binding"/>
    <property type="evidence" value="ECO:0007669"/>
    <property type="project" value="InterPro"/>
</dbReference>
<keyword evidence="3" id="KW-1185">Reference proteome</keyword>
<dbReference type="WBParaSite" id="Csp11.Scaffold480.g1829.t1">
    <property type="protein sequence ID" value="Csp11.Scaffold480.g1829.t1"/>
    <property type="gene ID" value="Csp11.Scaffold480.g1829"/>
</dbReference>
<sequence length="322" mass="37261">MSLADDEETLSPENVAVYNEFMWPPIKIEKVHKKIGSLVIYRIKCGTGGYGVVHKGKLLHEGKLVKVAVKLQKVASDRKSSGIEVNFYKESNTWENVCIPKMLHHMDTEEDGIIIVMERLGPSLKTLNPGRFTMKTILMIADQVISILEGFHDKGYLHRDIKPQNFVIDKTYTKIFMIDFGHCEKFLDDEGKHKKEGECFQVVGTPRYMSVHAHTGLQQSRKDDLLSFIHVLMFLYRGRLPWQDVNQEDSSQTPYAVKVCEMKQDTIPDLLTEMGSPFNDIYWQLMELAFDERPKYKDYRVLLSDFGARKGIVFDNKFDWIK</sequence>
<dbReference type="eggNOG" id="KOG1164">
    <property type="taxonomic scope" value="Eukaryota"/>
</dbReference>
<protein>
    <recommendedName>
        <fullName evidence="1">non-specific serine/threonine protein kinase</fullName>
        <ecNumber evidence="1">2.7.11.1</ecNumber>
    </recommendedName>
</protein>
<dbReference type="InterPro" id="IPR011009">
    <property type="entry name" value="Kinase-like_dom_sf"/>
</dbReference>
<dbReference type="PROSITE" id="PS50011">
    <property type="entry name" value="PROTEIN_KINASE_DOM"/>
    <property type="match status" value="1"/>
</dbReference>